<organism evidence="3 4">
    <name type="scientific">Ruminococcus bicirculans</name>
    <name type="common">ex Wegman et al. 2014</name>
    <dbReference type="NCBI Taxonomy" id="1160721"/>
    <lineage>
        <taxon>Bacteria</taxon>
        <taxon>Bacillati</taxon>
        <taxon>Bacillota</taxon>
        <taxon>Clostridia</taxon>
        <taxon>Eubacteriales</taxon>
        <taxon>Oscillospiraceae</taxon>
        <taxon>Ruminococcus</taxon>
    </lineage>
</organism>
<dbReference type="RefSeq" id="WP_195552044.1">
    <property type="nucleotide sequence ID" value="NZ_JADMNX010000009.1"/>
</dbReference>
<sequence>MTREDVKGIFPNATDEEITAFLNKHNGEVTAAKSSGVKADELATLRDKAKKYDDYEAEKLTAEQKLKKLTDEAEAAKITNLKMLNKTKAVAEFVNCGLKEDDYKGFIDSIVSDDEETTVNSAKSIAAMLTSQKKAVEDKLKEDGLKNTPKPQGAGGNDGLTSAEKIAEKLATDRANIAKTAAEGLKKYI</sequence>
<feature type="region of interest" description="Disordered" evidence="2">
    <location>
        <begin position="138"/>
        <end position="161"/>
    </location>
</feature>
<dbReference type="EMBL" id="JAQMLS010000009">
    <property type="protein sequence ID" value="MDB8742848.1"/>
    <property type="molecule type" value="Genomic_DNA"/>
</dbReference>
<evidence type="ECO:0000313" key="4">
    <source>
        <dbReference type="Proteomes" id="UP001211421"/>
    </source>
</evidence>
<dbReference type="Proteomes" id="UP001211421">
    <property type="component" value="Unassembled WGS sequence"/>
</dbReference>
<accession>A0AAW6DZE0</accession>
<keyword evidence="1" id="KW-0175">Coiled coil</keyword>
<feature type="coiled-coil region" evidence="1">
    <location>
        <begin position="45"/>
        <end position="86"/>
    </location>
</feature>
<protein>
    <recommendedName>
        <fullName evidence="5">Phage scaffold protein</fullName>
    </recommendedName>
</protein>
<evidence type="ECO:0000313" key="3">
    <source>
        <dbReference type="EMBL" id="MDB8742848.1"/>
    </source>
</evidence>
<reference evidence="3" key="1">
    <citation type="submission" date="2023-01" db="EMBL/GenBank/DDBJ databases">
        <title>Human gut microbiome strain richness.</title>
        <authorList>
            <person name="Chen-Liaw A."/>
        </authorList>
    </citation>
    <scope>NUCLEOTIDE SEQUENCE</scope>
    <source>
        <strain evidence="3">D59st1_B8_D59t2_181005</strain>
    </source>
</reference>
<name>A0AAW6DZE0_9FIRM</name>
<gene>
    <name evidence="3" type="ORF">PNV70_12325</name>
</gene>
<comment type="caution">
    <text evidence="3">The sequence shown here is derived from an EMBL/GenBank/DDBJ whole genome shotgun (WGS) entry which is preliminary data.</text>
</comment>
<dbReference type="AlphaFoldDB" id="A0AAW6DZE0"/>
<evidence type="ECO:0000256" key="2">
    <source>
        <dbReference type="SAM" id="MobiDB-lite"/>
    </source>
</evidence>
<proteinExistence type="predicted"/>
<evidence type="ECO:0000256" key="1">
    <source>
        <dbReference type="SAM" id="Coils"/>
    </source>
</evidence>
<evidence type="ECO:0008006" key="5">
    <source>
        <dbReference type="Google" id="ProtNLM"/>
    </source>
</evidence>